<reference evidence="2 7" key="2">
    <citation type="submission" date="2020-11" db="EMBL/GenBank/DDBJ databases">
        <title>Enhanced detection system for hospital associated transmission using whole genome sequencing surveillance.</title>
        <authorList>
            <person name="Harrison L.H."/>
            <person name="Van Tyne D."/>
            <person name="Marsh J.W."/>
            <person name="Griffith M.P."/>
            <person name="Snyder D.J."/>
            <person name="Cooper V.S."/>
            <person name="Mustapha M."/>
        </authorList>
    </citation>
    <scope>NUCLEOTIDE SEQUENCE [LARGE SCALE GENOMIC DNA]</scope>
    <source>
        <strain evidence="2 7">SER00230</strain>
    </source>
</reference>
<evidence type="ECO:0000256" key="1">
    <source>
        <dbReference type="SAM" id="MobiDB-lite"/>
    </source>
</evidence>
<evidence type="ECO:0000313" key="7">
    <source>
        <dbReference type="Proteomes" id="UP000624159"/>
    </source>
</evidence>
<evidence type="ECO:0000313" key="3">
    <source>
        <dbReference type="EMBL" id="VEA73349.1"/>
    </source>
</evidence>
<dbReference type="Proteomes" id="UP000624159">
    <property type="component" value="Unassembled WGS sequence"/>
</dbReference>
<dbReference type="AlphaFoldDB" id="A0A3S4GFT2"/>
<dbReference type="Proteomes" id="UP000307968">
    <property type="component" value="Chromosome"/>
</dbReference>
<dbReference type="Gene3D" id="2.10.70.10">
    <property type="entry name" value="Complement Module, domain 1"/>
    <property type="match status" value="1"/>
</dbReference>
<reference evidence="3 5" key="1">
    <citation type="submission" date="2018-12" db="EMBL/GenBank/DDBJ databases">
        <authorList>
            <consortium name="Pathogen Informatics"/>
        </authorList>
    </citation>
    <scope>NUCLEOTIDE SEQUENCE [LARGE SCALE GENOMIC DNA]</scope>
    <source>
        <strain evidence="4 6">NCTC12971</strain>
        <strain evidence="3 5">NCTC9419</strain>
    </source>
</reference>
<dbReference type="STRING" id="61652.AXX16_3128"/>
<protein>
    <submittedName>
        <fullName evidence="2 3">Hemin uptake protein</fullName>
    </submittedName>
</protein>
<dbReference type="EMBL" id="LR590463">
    <property type="protein sequence ID" value="VTP62075.1"/>
    <property type="molecule type" value="Genomic_DNA"/>
</dbReference>
<evidence type="ECO:0000313" key="4">
    <source>
        <dbReference type="EMBL" id="VTP62075.1"/>
    </source>
</evidence>
<dbReference type="EMBL" id="JADULK010000009">
    <property type="protein sequence ID" value="MBH1931538.1"/>
    <property type="molecule type" value="Genomic_DNA"/>
</dbReference>
<accession>A0A3S4GFT2</accession>
<dbReference type="RefSeq" id="WP_054306661.1">
    <property type="nucleotide sequence ID" value="NZ_CAMIPJ010000001.1"/>
</dbReference>
<dbReference type="Proteomes" id="UP000271603">
    <property type="component" value="Chromosome"/>
</dbReference>
<dbReference type="InterPro" id="IPR019600">
    <property type="entry name" value="Hemin_uptake_protein_HemP"/>
</dbReference>
<organism evidence="3 5">
    <name type="scientific">Serratia rubidaea</name>
    <name type="common">Serratia marinorubra</name>
    <dbReference type="NCBI Taxonomy" id="61652"/>
    <lineage>
        <taxon>Bacteria</taxon>
        <taxon>Pseudomonadati</taxon>
        <taxon>Pseudomonadota</taxon>
        <taxon>Gammaproteobacteria</taxon>
        <taxon>Enterobacterales</taxon>
        <taxon>Yersiniaceae</taxon>
        <taxon>Serratia</taxon>
    </lineage>
</organism>
<evidence type="ECO:0000313" key="2">
    <source>
        <dbReference type="EMBL" id="MBH1931538.1"/>
    </source>
</evidence>
<name>A0A3S4GFT2_SERRU</name>
<evidence type="ECO:0000313" key="6">
    <source>
        <dbReference type="Proteomes" id="UP000307968"/>
    </source>
</evidence>
<dbReference type="Pfam" id="PF10636">
    <property type="entry name" value="hemP"/>
    <property type="match status" value="1"/>
</dbReference>
<keyword evidence="7" id="KW-1185">Reference proteome</keyword>
<dbReference type="EMBL" id="LR134155">
    <property type="protein sequence ID" value="VEA73349.1"/>
    <property type="molecule type" value="Genomic_DNA"/>
</dbReference>
<proteinExistence type="predicted"/>
<sequence>MDNKQHAAPVAPAASRQETATLPSYDSQQLLGRDGVAIITHQGQRYQLRQTKAGKLILTK</sequence>
<gene>
    <name evidence="2" type="ORF">I5U13_17935</name>
    <name evidence="4" type="ORF">NCTC12971_02451</name>
    <name evidence="3" type="ORF">NCTC9419_04978</name>
</gene>
<feature type="region of interest" description="Disordered" evidence="1">
    <location>
        <begin position="1"/>
        <end position="23"/>
    </location>
</feature>
<dbReference type="GeneID" id="61765515"/>
<evidence type="ECO:0000313" key="5">
    <source>
        <dbReference type="Proteomes" id="UP000271603"/>
    </source>
</evidence>